<comment type="caution">
    <text evidence="5">The sequence shown here is derived from an EMBL/GenBank/DDBJ whole genome shotgun (WGS) entry which is preliminary data.</text>
</comment>
<protein>
    <submittedName>
        <fullName evidence="5">Putative esterase</fullName>
    </submittedName>
</protein>
<organism evidence="5 6">
    <name type="scientific">Byssochlamys spectabilis</name>
    <name type="common">Paecilomyces variotii</name>
    <dbReference type="NCBI Taxonomy" id="264951"/>
    <lineage>
        <taxon>Eukaryota</taxon>
        <taxon>Fungi</taxon>
        <taxon>Dikarya</taxon>
        <taxon>Ascomycota</taxon>
        <taxon>Pezizomycotina</taxon>
        <taxon>Eurotiomycetes</taxon>
        <taxon>Eurotiomycetidae</taxon>
        <taxon>Eurotiales</taxon>
        <taxon>Thermoascaceae</taxon>
        <taxon>Paecilomyces</taxon>
    </lineage>
</organism>
<dbReference type="VEuPathDB" id="FungiDB:C8Q69DRAFT_449137"/>
<dbReference type="SUPFAM" id="SSF56601">
    <property type="entry name" value="beta-lactamase/transpeptidase-like"/>
    <property type="match status" value="1"/>
</dbReference>
<dbReference type="InterPro" id="IPR050789">
    <property type="entry name" value="Diverse_Enzym_Activities"/>
</dbReference>
<reference evidence="5 6" key="1">
    <citation type="journal article" date="2018" name="Front. Microbiol.">
        <title>Genomic and genetic insights into a cosmopolitan fungus, Paecilomyces variotii (Eurotiales).</title>
        <authorList>
            <person name="Urquhart A.S."/>
            <person name="Mondo S.J."/>
            <person name="Makela M.R."/>
            <person name="Hane J.K."/>
            <person name="Wiebenga A."/>
            <person name="He G."/>
            <person name="Mihaltcheva S."/>
            <person name="Pangilinan J."/>
            <person name="Lipzen A."/>
            <person name="Barry K."/>
            <person name="de Vries R.P."/>
            <person name="Grigoriev I.V."/>
            <person name="Idnurm A."/>
        </authorList>
    </citation>
    <scope>NUCLEOTIDE SEQUENCE [LARGE SCALE GENOMIC DNA]</scope>
    <source>
        <strain evidence="5 6">CBS 101075</strain>
    </source>
</reference>
<feature type="region of interest" description="Disordered" evidence="3">
    <location>
        <begin position="107"/>
        <end position="133"/>
    </location>
</feature>
<keyword evidence="2" id="KW-0378">Hydrolase</keyword>
<dbReference type="AlphaFoldDB" id="A0A443I4H6"/>
<dbReference type="GeneID" id="39598620"/>
<keyword evidence="6" id="KW-1185">Reference proteome</keyword>
<dbReference type="GO" id="GO:0016787">
    <property type="term" value="F:hydrolase activity"/>
    <property type="evidence" value="ECO:0007669"/>
    <property type="project" value="UniProtKB-KW"/>
</dbReference>
<evidence type="ECO:0000256" key="1">
    <source>
        <dbReference type="ARBA" id="ARBA00009009"/>
    </source>
</evidence>
<dbReference type="Gene3D" id="3.40.710.10">
    <property type="entry name" value="DD-peptidase/beta-lactamase superfamily"/>
    <property type="match status" value="1"/>
</dbReference>
<proteinExistence type="inferred from homology"/>
<dbReference type="PANTHER" id="PTHR43283:SF17">
    <property type="entry name" value="(LOVD), PUTATIVE (AFU_ORTHOLOGUE AFUA_5G00920)-RELATED"/>
    <property type="match status" value="1"/>
</dbReference>
<evidence type="ECO:0000313" key="6">
    <source>
        <dbReference type="Proteomes" id="UP000283841"/>
    </source>
</evidence>
<dbReference type="InterPro" id="IPR001466">
    <property type="entry name" value="Beta-lactam-related"/>
</dbReference>
<comment type="similarity">
    <text evidence="1">Belongs to the class-A beta-lactamase family.</text>
</comment>
<dbReference type="PANTHER" id="PTHR43283">
    <property type="entry name" value="BETA-LACTAMASE-RELATED"/>
    <property type="match status" value="1"/>
</dbReference>
<evidence type="ECO:0000313" key="5">
    <source>
        <dbReference type="EMBL" id="RWQ98921.1"/>
    </source>
</evidence>
<dbReference type="RefSeq" id="XP_028488566.1">
    <property type="nucleotide sequence ID" value="XM_028629343.1"/>
</dbReference>
<dbReference type="EMBL" id="RCNU01000001">
    <property type="protein sequence ID" value="RWQ98921.1"/>
    <property type="molecule type" value="Genomic_DNA"/>
</dbReference>
<gene>
    <name evidence="5" type="ORF">C8Q69DRAFT_449137</name>
</gene>
<dbReference type="InterPro" id="IPR012338">
    <property type="entry name" value="Beta-lactam/transpept-like"/>
</dbReference>
<dbReference type="STRING" id="264951.A0A443I4H6"/>
<evidence type="ECO:0000259" key="4">
    <source>
        <dbReference type="Pfam" id="PF00144"/>
    </source>
</evidence>
<dbReference type="Pfam" id="PF00144">
    <property type="entry name" value="Beta-lactamase"/>
    <property type="match status" value="1"/>
</dbReference>
<feature type="domain" description="Beta-lactamase-related" evidence="4">
    <location>
        <begin position="23"/>
        <end position="405"/>
    </location>
</feature>
<evidence type="ECO:0000256" key="2">
    <source>
        <dbReference type="ARBA" id="ARBA00022801"/>
    </source>
</evidence>
<accession>A0A443I4H6</accession>
<evidence type="ECO:0000256" key="3">
    <source>
        <dbReference type="SAM" id="MobiDB-lite"/>
    </source>
</evidence>
<sequence>MERLDATLDKFTNPTTGSLHAAVFIAVDHSGKIIYRRAAGKSKLDPKNDTPVHPTSLCWIASLTKLVTAVAMMQLVEKGLASLDENVCDTLPELRDIDILLYDQDTSSGSAPEGSDGVPSSRSNGGGKPYPGFRTEKAKTEITIKDLLCHTSGLCYDHSSPLLQQWSKSNKRKSHTFCGSMDGYYHPLIFEPGTSWAYGGGLDWAGVIIERKTNTTLEEYMKANIWSKIGATCTTFHPEKNRHKLPPQLEMGARIRTESGDSYIGPGRVTLEYPRKNDLGGIGLFGTADDYIKLLTILLQGGKGLLTERSVHVLFQPQLTRVIRSSMLVGAGRQMRRVLGARGTDDVDQADHCLAGTVTLRDIPGRRRKGTVSWAGLPNLHWWIDRESGIAATLFTQLLPTMDAIVVDLLIELEEGLYEFVLGRGSRNSRAQKI</sequence>
<dbReference type="Proteomes" id="UP000283841">
    <property type="component" value="Unassembled WGS sequence"/>
</dbReference>
<name>A0A443I4H6_BYSSP</name>